<dbReference type="PANTHER" id="PTHR43700:SF1">
    <property type="entry name" value="PHOSPHORIBOSYLAMINOIMIDAZOLE-SUCCINOCARBOXAMIDE SYNTHASE"/>
    <property type="match status" value="1"/>
</dbReference>
<comment type="caution">
    <text evidence="10">The sequence shown here is derived from an EMBL/GenBank/DDBJ whole genome shotgun (WGS) entry which is preliminary data.</text>
</comment>
<dbReference type="Pfam" id="PF01259">
    <property type="entry name" value="SAICAR_synt"/>
    <property type="match status" value="1"/>
</dbReference>
<comment type="catalytic activity">
    <reaction evidence="7 8">
        <text>5-amino-1-(5-phospho-D-ribosyl)imidazole-4-carboxylate + L-aspartate + ATP = (2S)-2-[5-amino-1-(5-phospho-beta-D-ribosyl)imidazole-4-carboxamido]succinate + ADP + phosphate + 2 H(+)</text>
        <dbReference type="Rhea" id="RHEA:22628"/>
        <dbReference type="ChEBI" id="CHEBI:15378"/>
        <dbReference type="ChEBI" id="CHEBI:29991"/>
        <dbReference type="ChEBI" id="CHEBI:30616"/>
        <dbReference type="ChEBI" id="CHEBI:43474"/>
        <dbReference type="ChEBI" id="CHEBI:58443"/>
        <dbReference type="ChEBI" id="CHEBI:77657"/>
        <dbReference type="ChEBI" id="CHEBI:456216"/>
        <dbReference type="EC" id="6.3.2.6"/>
    </reaction>
</comment>
<keyword evidence="5 8" id="KW-0658">Purine biosynthesis</keyword>
<evidence type="ECO:0000256" key="1">
    <source>
        <dbReference type="ARBA" id="ARBA00004672"/>
    </source>
</evidence>
<dbReference type="Gene3D" id="3.30.470.20">
    <property type="entry name" value="ATP-grasp fold, B domain"/>
    <property type="match status" value="1"/>
</dbReference>
<evidence type="ECO:0000256" key="4">
    <source>
        <dbReference type="ARBA" id="ARBA00022741"/>
    </source>
</evidence>
<dbReference type="GO" id="GO:0004639">
    <property type="term" value="F:phosphoribosylaminoimidazolesuccinocarboxamide synthase activity"/>
    <property type="evidence" value="ECO:0007669"/>
    <property type="project" value="UniProtKB-EC"/>
</dbReference>
<keyword evidence="11" id="KW-1185">Reference proteome</keyword>
<reference evidence="10 11" key="1">
    <citation type="submission" date="2023-07" db="EMBL/GenBank/DDBJ databases">
        <title>Sequencing the genomes of 1000 actinobacteria strains.</title>
        <authorList>
            <person name="Klenk H.-P."/>
        </authorList>
    </citation>
    <scope>NUCLEOTIDE SEQUENCE [LARGE SCALE GENOMIC DNA]</scope>
    <source>
        <strain evidence="10 11">DSM 19515</strain>
    </source>
</reference>
<evidence type="ECO:0000256" key="6">
    <source>
        <dbReference type="ARBA" id="ARBA00022840"/>
    </source>
</evidence>
<dbReference type="Proteomes" id="UP001230145">
    <property type="component" value="Unassembled WGS sequence"/>
</dbReference>
<feature type="domain" description="SAICAR synthetase/ADE2 N-terminal" evidence="9">
    <location>
        <begin position="13"/>
        <end position="264"/>
    </location>
</feature>
<sequence length="303" mass="33560">MQLPSIIPNWTRVYTGKVHDVYQPVHTLAHTAGDTVILVASDRIAVLDRVLPSVIPGKGQTLTAIAAWWFDKLEDVVPNHFLSTDVPDEVAGRAMLVQRLRMYPIECTVVGYMTVGAFEEYSCAGTVGGQDVPKGLKVGDRLPEPLFVPSRKGEAGHDDETISFTETCDMVGHEQAEQLRDISLQLYERAFEIAKARGLIIAECKLEFGASYDSGDSEFVLGDQAFTPDSATYWLELEAKEGLPRAFGKEYVRNAVRKRAAEWIKGHGPAPILTADVVEEMGSRYRLVEKMLLCEDPTEEEEG</sequence>
<protein>
    <recommendedName>
        <fullName evidence="8">Phosphoribosylaminoimidazole-succinocarboxamide synthase</fullName>
        <ecNumber evidence="8">6.3.2.6</ecNumber>
    </recommendedName>
    <alternativeName>
        <fullName evidence="8">SAICAR synthetase</fullName>
    </alternativeName>
</protein>
<organism evidence="10 11">
    <name type="scientific">Trueperella abortisuis</name>
    <dbReference type="NCBI Taxonomy" id="445930"/>
    <lineage>
        <taxon>Bacteria</taxon>
        <taxon>Bacillati</taxon>
        <taxon>Actinomycetota</taxon>
        <taxon>Actinomycetes</taxon>
        <taxon>Actinomycetales</taxon>
        <taxon>Actinomycetaceae</taxon>
        <taxon>Trueperella</taxon>
    </lineage>
</organism>
<evidence type="ECO:0000256" key="8">
    <source>
        <dbReference type="HAMAP-Rule" id="MF_00137"/>
    </source>
</evidence>
<keyword evidence="4 8" id="KW-0547">Nucleotide-binding</keyword>
<gene>
    <name evidence="8" type="primary">purC</name>
    <name evidence="10" type="ORF">J2S45_001958</name>
</gene>
<dbReference type="RefSeq" id="WP_307635280.1">
    <property type="nucleotide sequence ID" value="NZ_JAUSQL010000001.1"/>
</dbReference>
<dbReference type="Gene3D" id="3.30.200.20">
    <property type="entry name" value="Phosphorylase Kinase, domain 1"/>
    <property type="match status" value="1"/>
</dbReference>
<evidence type="ECO:0000313" key="10">
    <source>
        <dbReference type="EMBL" id="MDP9833279.1"/>
    </source>
</evidence>
<evidence type="ECO:0000313" key="11">
    <source>
        <dbReference type="Proteomes" id="UP001230145"/>
    </source>
</evidence>
<dbReference type="HAMAP" id="MF_00137">
    <property type="entry name" value="SAICAR_synth"/>
    <property type="match status" value="1"/>
</dbReference>
<evidence type="ECO:0000256" key="7">
    <source>
        <dbReference type="ARBA" id="ARBA00048475"/>
    </source>
</evidence>
<comment type="similarity">
    <text evidence="2 8">Belongs to the SAICAR synthetase family.</text>
</comment>
<proteinExistence type="inferred from homology"/>
<evidence type="ECO:0000259" key="9">
    <source>
        <dbReference type="Pfam" id="PF01259"/>
    </source>
</evidence>
<keyword evidence="3 8" id="KW-0436">Ligase</keyword>
<keyword evidence="6 8" id="KW-0067">ATP-binding</keyword>
<comment type="pathway">
    <text evidence="1 8">Purine metabolism; IMP biosynthesis via de novo pathway; 5-amino-1-(5-phospho-D-ribosyl)imidazole-4-carboxamide from 5-amino-1-(5-phospho-D-ribosyl)imidazole-4-carboxylate: step 1/2.</text>
</comment>
<evidence type="ECO:0000256" key="2">
    <source>
        <dbReference type="ARBA" id="ARBA00010190"/>
    </source>
</evidence>
<dbReference type="PANTHER" id="PTHR43700">
    <property type="entry name" value="PHOSPHORIBOSYLAMINOIMIDAZOLE-SUCCINOCARBOXAMIDE SYNTHASE"/>
    <property type="match status" value="1"/>
</dbReference>
<dbReference type="NCBIfam" id="NF010568">
    <property type="entry name" value="PRK13961.1"/>
    <property type="match status" value="1"/>
</dbReference>
<dbReference type="SUPFAM" id="SSF56104">
    <property type="entry name" value="SAICAR synthase-like"/>
    <property type="match status" value="1"/>
</dbReference>
<dbReference type="EC" id="6.3.2.6" evidence="8"/>
<accession>A0ABT9PLJ7</accession>
<name>A0ABT9PLJ7_9ACTO</name>
<dbReference type="EMBL" id="JAUSQL010000001">
    <property type="protein sequence ID" value="MDP9833279.1"/>
    <property type="molecule type" value="Genomic_DNA"/>
</dbReference>
<evidence type="ECO:0000256" key="3">
    <source>
        <dbReference type="ARBA" id="ARBA00022598"/>
    </source>
</evidence>
<dbReference type="InterPro" id="IPR028923">
    <property type="entry name" value="SAICAR_synt/ADE2_N"/>
</dbReference>
<dbReference type="CDD" id="cd01414">
    <property type="entry name" value="SAICAR_synt_Sc"/>
    <property type="match status" value="1"/>
</dbReference>
<evidence type="ECO:0000256" key="5">
    <source>
        <dbReference type="ARBA" id="ARBA00022755"/>
    </source>
</evidence>